<evidence type="ECO:0000313" key="1">
    <source>
        <dbReference type="EMBL" id="MST35046.1"/>
    </source>
</evidence>
<dbReference type="EMBL" id="WJHE01001384">
    <property type="protein sequence ID" value="MST35046.1"/>
    <property type="molecule type" value="Genomic_DNA"/>
</dbReference>
<accession>A0ABW9QZR2</accession>
<sequence length="127" mass="14534">MSDERPWAPPGEHVAVRRHWTYAPPPWVLYEAVVGEADRWLRPLAGERAPVVAAHRRPDWILLRPWITDAVGAVELEVEPDGLGSRLTVRAYADLPVLEEESRRRVRHRLGTIFGAGLREWVDEPHP</sequence>
<proteinExistence type="predicted"/>
<comment type="caution">
    <text evidence="1">The sequence shown here is derived from an EMBL/GenBank/DDBJ whole genome shotgun (WGS) entry which is preliminary data.</text>
</comment>
<dbReference type="Proteomes" id="UP000437736">
    <property type="component" value="Unassembled WGS sequence"/>
</dbReference>
<evidence type="ECO:0008006" key="3">
    <source>
        <dbReference type="Google" id="ProtNLM"/>
    </source>
</evidence>
<protein>
    <recommendedName>
        <fullName evidence="3">SRPBCC family protein</fullName>
    </recommendedName>
</protein>
<keyword evidence="2" id="KW-1185">Reference proteome</keyword>
<name>A0ABW9QZR2_9ACTN</name>
<evidence type="ECO:0000313" key="2">
    <source>
        <dbReference type="Proteomes" id="UP000437736"/>
    </source>
</evidence>
<organism evidence="1 2">
    <name type="scientific">Acidiferrimicrobium australe</name>
    <dbReference type="NCBI Taxonomy" id="2664430"/>
    <lineage>
        <taxon>Bacteria</taxon>
        <taxon>Bacillati</taxon>
        <taxon>Actinomycetota</taxon>
        <taxon>Acidimicrobiia</taxon>
        <taxon>Acidimicrobiales</taxon>
        <taxon>Acidimicrobiaceae</taxon>
        <taxon>Acidiferrimicrobium</taxon>
    </lineage>
</organism>
<reference evidence="1 2" key="1">
    <citation type="submission" date="2019-11" db="EMBL/GenBank/DDBJ databases">
        <title>Acidiferrimicrobium australis gen. nov., sp. nov., an acidophilic and obligately heterotrophic, member of the Actinobacteria that catalyses dissimilatory oxido- reduction of iron isolated from metal-rich acidic water in Chile.</title>
        <authorList>
            <person name="Gonzalez D."/>
            <person name="Huber K."/>
            <person name="Hedrich S."/>
            <person name="Rojas-Villalobos C."/>
            <person name="Quatrini R."/>
            <person name="Dinamarca M.A."/>
            <person name="Schwarz A."/>
            <person name="Canales C."/>
            <person name="Nancucheo I."/>
        </authorList>
    </citation>
    <scope>NUCLEOTIDE SEQUENCE [LARGE SCALE GENOMIC DNA]</scope>
    <source>
        <strain evidence="1 2">USS-CCA1</strain>
    </source>
</reference>
<gene>
    <name evidence="1" type="ORF">GHK86_20240</name>
</gene>